<sequence>MLWRVRDILEVISPALRLGSLCQPSEVGRAMKAYNRINEILMSRDDWPGTEADVCFVTAKGCITLPSQFGAITALAMDGQPGRILPMGFEYLESGPGHVSMNSPEGILQHLGDRFPTVVDLPATLPVGCFSSEKEDAGAVLRFYGLDWQGRELRGTNGVPGFAIPILQGTAETKPAMTNVALSHISALVKPVTKGCIEVFAFDANSQTYFWLSRLGQHETAPSLTRYLLTGVDVKHPVTVRARVSLQFAELYALDDISLIQHREVYRLMAQSIMAFDDEQTGKGSEYQERAVKMLKTALGKSRSGQRIALNVTNTNRPIRSGSRYSIRRFR</sequence>
<accession>A0A1T4X7E2</accession>
<dbReference type="AlphaFoldDB" id="A0A1T4X7E2"/>
<dbReference type="Proteomes" id="UP000190774">
    <property type="component" value="Unassembled WGS sequence"/>
</dbReference>
<protein>
    <submittedName>
        <fullName evidence="1">Uncharacterized protein</fullName>
    </submittedName>
</protein>
<dbReference type="RefSeq" id="WP_078812296.1">
    <property type="nucleotide sequence ID" value="NZ_FUYE01000003.1"/>
</dbReference>
<dbReference type="EMBL" id="FUYE01000003">
    <property type="protein sequence ID" value="SKA85028.1"/>
    <property type="molecule type" value="Genomic_DNA"/>
</dbReference>
<gene>
    <name evidence="1" type="ORF">SAMN02745166_01088</name>
</gene>
<proteinExistence type="predicted"/>
<evidence type="ECO:0000313" key="1">
    <source>
        <dbReference type="EMBL" id="SKA85028.1"/>
    </source>
</evidence>
<name>A0A1T4X7E2_9BACT</name>
<evidence type="ECO:0000313" key="2">
    <source>
        <dbReference type="Proteomes" id="UP000190774"/>
    </source>
</evidence>
<dbReference type="STRING" id="48467.SAMN02745166_01088"/>
<keyword evidence="2" id="KW-1185">Reference proteome</keyword>
<reference evidence="2" key="1">
    <citation type="submission" date="2017-02" db="EMBL/GenBank/DDBJ databases">
        <authorList>
            <person name="Varghese N."/>
            <person name="Submissions S."/>
        </authorList>
    </citation>
    <scope>NUCLEOTIDE SEQUENCE [LARGE SCALE GENOMIC DNA]</scope>
    <source>
        <strain evidence="2">ATCC 700200</strain>
    </source>
</reference>
<organism evidence="1 2">
    <name type="scientific">Prosthecobacter debontii</name>
    <dbReference type="NCBI Taxonomy" id="48467"/>
    <lineage>
        <taxon>Bacteria</taxon>
        <taxon>Pseudomonadati</taxon>
        <taxon>Verrucomicrobiota</taxon>
        <taxon>Verrucomicrobiia</taxon>
        <taxon>Verrucomicrobiales</taxon>
        <taxon>Verrucomicrobiaceae</taxon>
        <taxon>Prosthecobacter</taxon>
    </lineage>
</organism>